<keyword evidence="1" id="KW-0812">Transmembrane</keyword>
<accession>A0A1H0KN73</accession>
<dbReference type="Gene3D" id="3.40.50.410">
    <property type="entry name" value="von Willebrand factor, type A domain"/>
    <property type="match status" value="1"/>
</dbReference>
<keyword evidence="5" id="KW-1185">Reference proteome</keyword>
<dbReference type="OrthoDB" id="9784383at2"/>
<name>A0A1H0KN73_9BACT</name>
<proteinExistence type="predicted"/>
<feature type="domain" description="VIT" evidence="3">
    <location>
        <begin position="33"/>
        <end position="161"/>
    </location>
</feature>
<dbReference type="SUPFAM" id="SSF53300">
    <property type="entry name" value="vWA-like"/>
    <property type="match status" value="1"/>
</dbReference>
<dbReference type="InterPro" id="IPR036465">
    <property type="entry name" value="vWFA_dom_sf"/>
</dbReference>
<evidence type="ECO:0000259" key="3">
    <source>
        <dbReference type="PROSITE" id="PS51468"/>
    </source>
</evidence>
<dbReference type="SMART" id="SM00327">
    <property type="entry name" value="VWA"/>
    <property type="match status" value="1"/>
</dbReference>
<dbReference type="PANTHER" id="PTHR45737">
    <property type="entry name" value="VON WILLEBRAND FACTOR A DOMAIN-CONTAINING PROTEIN 5A"/>
    <property type="match status" value="1"/>
</dbReference>
<dbReference type="InterPro" id="IPR013694">
    <property type="entry name" value="VIT"/>
</dbReference>
<dbReference type="InterPro" id="IPR002035">
    <property type="entry name" value="VWF_A"/>
</dbReference>
<dbReference type="SMART" id="SM00609">
    <property type="entry name" value="VIT"/>
    <property type="match status" value="1"/>
</dbReference>
<evidence type="ECO:0000313" key="5">
    <source>
        <dbReference type="Proteomes" id="UP000199073"/>
    </source>
</evidence>
<dbReference type="EMBL" id="FNJI01000003">
    <property type="protein sequence ID" value="SDO57378.1"/>
    <property type="molecule type" value="Genomic_DNA"/>
</dbReference>
<organism evidence="4 5">
    <name type="scientific">Desulforhopalus singaporensis</name>
    <dbReference type="NCBI Taxonomy" id="91360"/>
    <lineage>
        <taxon>Bacteria</taxon>
        <taxon>Pseudomonadati</taxon>
        <taxon>Thermodesulfobacteriota</taxon>
        <taxon>Desulfobulbia</taxon>
        <taxon>Desulfobulbales</taxon>
        <taxon>Desulfocapsaceae</taxon>
        <taxon>Desulforhopalus</taxon>
    </lineage>
</organism>
<dbReference type="PANTHER" id="PTHR45737:SF6">
    <property type="entry name" value="VON WILLEBRAND FACTOR A DOMAIN-CONTAINING PROTEIN 5A"/>
    <property type="match status" value="1"/>
</dbReference>
<dbReference type="AlphaFoldDB" id="A0A1H0KN73"/>
<keyword evidence="1" id="KW-0472">Membrane</keyword>
<dbReference type="PROSITE" id="PS50234">
    <property type="entry name" value="VWFA"/>
    <property type="match status" value="1"/>
</dbReference>
<feature type="transmembrane region" description="Helical" evidence="1">
    <location>
        <begin position="658"/>
        <end position="675"/>
    </location>
</feature>
<dbReference type="Proteomes" id="UP000199073">
    <property type="component" value="Unassembled WGS sequence"/>
</dbReference>
<reference evidence="4 5" key="1">
    <citation type="submission" date="2016-10" db="EMBL/GenBank/DDBJ databases">
        <authorList>
            <person name="de Groot N.N."/>
        </authorList>
    </citation>
    <scope>NUCLEOTIDE SEQUENCE [LARGE SCALE GENOMIC DNA]</scope>
    <source>
        <strain evidence="4 5">DSM 12130</strain>
    </source>
</reference>
<evidence type="ECO:0000313" key="4">
    <source>
        <dbReference type="EMBL" id="SDO57378.1"/>
    </source>
</evidence>
<dbReference type="STRING" id="91360.SAMN05660330_00567"/>
<dbReference type="PROSITE" id="PS51468">
    <property type="entry name" value="VIT"/>
    <property type="match status" value="1"/>
</dbReference>
<protein>
    <submittedName>
        <fullName evidence="4">Ca-activated chloride channel family protein</fullName>
    </submittedName>
</protein>
<sequence>MDKRNHRCSIFSAAATAIAILVILILFGQSARGAGLLKPKNGKDSDISIKSHKVSVIINNGFAKTEVDQVFVNTRDKDLEAFYTFPVPRQASLSELSLWIDGKEVIGEVLAREKAKQVYEKEKEQGHQTALSEKDQYMSFKVSVYPVKAMAETRVRLVYYQPLTIDLNVGRYVYPLGEGGVDDERIAFWSVDSAVLEEFSFDLLLKSAQPVKDIRLPGYSQLATIEKLQNEKEQAGEQYRAAFTNKNGATLEQDVVFYYRLDDSVPARLELVPYRENNKQPGTFMLTVTPGASLQEITEGTDWVFILDISGSMAGDKIDTLVRGISKALSKMAAADRFRIITFNNSATDLTGGFVDATPDNISRITGRLNSVSAGGGTNLHLGLRQGLARSDRERTTSVVLVTDGVANVGKTDHQSFLSLIKEKDLRLFTFIIGNSANTGLLDKLTRASGGFTMDISPRDDIYGRILQAKNKLFYQALHQAEISFSGGGVKEVTPRVIGSLYRGQQLVLFGKYTRPGPVTINFSAKISGSPKTWLCRTVLPEIATENPELERLWALSAIDQIKDEIDTFGETTDRRQNMENLGVEYSLVTDYTSMVVAHDLTTDGETPLQSNRQRVARERTAQQHKALHGVNNYRADKTENGEMFSGSPSPGVGSGPVSPLMFLVACAGIIFCTARKK</sequence>
<evidence type="ECO:0000259" key="2">
    <source>
        <dbReference type="PROSITE" id="PS50234"/>
    </source>
</evidence>
<dbReference type="RefSeq" id="WP_092219568.1">
    <property type="nucleotide sequence ID" value="NZ_FNJI01000003.1"/>
</dbReference>
<keyword evidence="1" id="KW-1133">Transmembrane helix</keyword>
<feature type="domain" description="VWFA" evidence="2">
    <location>
        <begin position="302"/>
        <end position="478"/>
    </location>
</feature>
<gene>
    <name evidence="4" type="ORF">SAMN05660330_00567</name>
</gene>
<evidence type="ECO:0000256" key="1">
    <source>
        <dbReference type="SAM" id="Phobius"/>
    </source>
</evidence>
<dbReference type="Pfam" id="PF08487">
    <property type="entry name" value="VIT"/>
    <property type="match status" value="1"/>
</dbReference>
<dbReference type="Pfam" id="PF13768">
    <property type="entry name" value="VWA_3"/>
    <property type="match status" value="1"/>
</dbReference>